<organism evidence="5 6">
    <name type="scientific">Cannabis sativa</name>
    <name type="common">Hemp</name>
    <name type="synonym">Marijuana</name>
    <dbReference type="NCBI Taxonomy" id="3483"/>
    <lineage>
        <taxon>Eukaryota</taxon>
        <taxon>Viridiplantae</taxon>
        <taxon>Streptophyta</taxon>
        <taxon>Embryophyta</taxon>
        <taxon>Tracheophyta</taxon>
        <taxon>Spermatophyta</taxon>
        <taxon>Magnoliopsida</taxon>
        <taxon>eudicotyledons</taxon>
        <taxon>Gunneridae</taxon>
        <taxon>Pentapetalae</taxon>
        <taxon>rosids</taxon>
        <taxon>fabids</taxon>
        <taxon>Rosales</taxon>
        <taxon>Cannabaceae</taxon>
        <taxon>Cannabis</taxon>
    </lineage>
</organism>
<evidence type="ECO:0000256" key="1">
    <source>
        <dbReference type="ARBA" id="ARBA00023002"/>
    </source>
</evidence>
<gene>
    <name evidence="5" type="ORF">G4B88_014661</name>
</gene>
<dbReference type="PANTHER" id="PTHR45934:SF9">
    <property type="entry name" value="FAD_NAD(P)-BINDING OXIDOREDUCTASE FAMILY PROTEIN"/>
    <property type="match status" value="1"/>
</dbReference>
<keyword evidence="1" id="KW-0560">Oxidoreductase</keyword>
<dbReference type="SUPFAM" id="SSF51905">
    <property type="entry name" value="FAD/NAD(P)-binding domain"/>
    <property type="match status" value="1"/>
</dbReference>
<evidence type="ECO:0000256" key="2">
    <source>
        <dbReference type="ARBA" id="ARBA00023033"/>
    </source>
</evidence>
<keyword evidence="2" id="KW-0503">Monooxygenase</keyword>
<dbReference type="InterPro" id="IPR002938">
    <property type="entry name" value="FAD-bd"/>
</dbReference>
<sequence>MTFTRHSPASERASARVASSRDHTIDDTIIRAPMTDRWLWPGLNPLAYSGRVVVVGDAWHPMTPNIGQRASVALEDSVFLGKKLAHALKSGSLVKEALM</sequence>
<accession>A0A7J6IAK1</accession>
<dbReference type="PANTHER" id="PTHR45934">
    <property type="entry name" value="FAD/NAD(P)-BINDING OXIDOREDUCTASE FAMILY PROTEIN"/>
    <property type="match status" value="1"/>
</dbReference>
<dbReference type="AlphaFoldDB" id="A0A7J6IAK1"/>
<keyword evidence="6" id="KW-1185">Reference proteome</keyword>
<comment type="similarity">
    <text evidence="3">Belongs to the 3-hydroxybenzoate 6-hydroxylase family.</text>
</comment>
<evidence type="ECO:0000313" key="5">
    <source>
        <dbReference type="EMBL" id="KAF4404205.1"/>
    </source>
</evidence>
<evidence type="ECO:0000256" key="3">
    <source>
        <dbReference type="ARBA" id="ARBA00024018"/>
    </source>
</evidence>
<dbReference type="InterPro" id="IPR044560">
    <property type="entry name" value="MOase"/>
</dbReference>
<comment type="caution">
    <text evidence="5">The sequence shown here is derived from an EMBL/GenBank/DDBJ whole genome shotgun (WGS) entry which is preliminary data.</text>
</comment>
<reference evidence="5 6" key="1">
    <citation type="journal article" date="2020" name="bioRxiv">
        <title>Sequence and annotation of 42 cannabis genomes reveals extensive copy number variation in cannabinoid synthesis and pathogen resistance genes.</title>
        <authorList>
            <person name="Mckernan K.J."/>
            <person name="Helbert Y."/>
            <person name="Kane L.T."/>
            <person name="Ebling H."/>
            <person name="Zhang L."/>
            <person name="Liu B."/>
            <person name="Eaton Z."/>
            <person name="Mclaughlin S."/>
            <person name="Kingan S."/>
            <person name="Baybayan P."/>
            <person name="Concepcion G."/>
            <person name="Jordan M."/>
            <person name="Riva A."/>
            <person name="Barbazuk W."/>
            <person name="Harkins T."/>
        </authorList>
    </citation>
    <scope>NUCLEOTIDE SEQUENCE [LARGE SCALE GENOMIC DNA]</scope>
    <source>
        <strain evidence="6">cv. Jamaican Lion 4</strain>
        <tissue evidence="5">Leaf</tissue>
    </source>
</reference>
<dbReference type="Gene3D" id="3.50.50.60">
    <property type="entry name" value="FAD/NAD(P)-binding domain"/>
    <property type="match status" value="1"/>
</dbReference>
<dbReference type="GO" id="GO:0071949">
    <property type="term" value="F:FAD binding"/>
    <property type="evidence" value="ECO:0007669"/>
    <property type="project" value="InterPro"/>
</dbReference>
<dbReference type="Proteomes" id="UP000583929">
    <property type="component" value="Unassembled WGS sequence"/>
</dbReference>
<name>A0A7J6IAK1_CANSA</name>
<dbReference type="GO" id="GO:0004497">
    <property type="term" value="F:monooxygenase activity"/>
    <property type="evidence" value="ECO:0007669"/>
    <property type="project" value="UniProtKB-KW"/>
</dbReference>
<dbReference type="InterPro" id="IPR036188">
    <property type="entry name" value="FAD/NAD-bd_sf"/>
</dbReference>
<evidence type="ECO:0000259" key="4">
    <source>
        <dbReference type="Pfam" id="PF01494"/>
    </source>
</evidence>
<proteinExistence type="inferred from homology"/>
<feature type="domain" description="FAD-binding" evidence="4">
    <location>
        <begin position="49"/>
        <end position="89"/>
    </location>
</feature>
<evidence type="ECO:0000313" key="6">
    <source>
        <dbReference type="Proteomes" id="UP000583929"/>
    </source>
</evidence>
<dbReference type="Pfam" id="PF01494">
    <property type="entry name" value="FAD_binding_3"/>
    <property type="match status" value="1"/>
</dbReference>
<dbReference type="EMBL" id="JAATIQ010000002">
    <property type="protein sequence ID" value="KAF4404205.1"/>
    <property type="molecule type" value="Genomic_DNA"/>
</dbReference>
<protein>
    <recommendedName>
        <fullName evidence="4">FAD-binding domain-containing protein</fullName>
    </recommendedName>
</protein>